<gene>
    <name evidence="6" type="ORF">DWG14_08126</name>
</gene>
<dbReference type="SUPFAM" id="SSF46689">
    <property type="entry name" value="Homeodomain-like"/>
    <property type="match status" value="1"/>
</dbReference>
<dbReference type="KEGG" id="sge:DWG14_08126"/>
<proteinExistence type="predicted"/>
<protein>
    <recommendedName>
        <fullName evidence="5">HTH araC/xylS-type domain-containing protein</fullName>
    </recommendedName>
</protein>
<evidence type="ECO:0000256" key="1">
    <source>
        <dbReference type="ARBA" id="ARBA00023015"/>
    </source>
</evidence>
<evidence type="ECO:0000259" key="5">
    <source>
        <dbReference type="PROSITE" id="PS01124"/>
    </source>
</evidence>
<dbReference type="PROSITE" id="PS01124">
    <property type="entry name" value="HTH_ARAC_FAMILY_2"/>
    <property type="match status" value="1"/>
</dbReference>
<evidence type="ECO:0000256" key="3">
    <source>
        <dbReference type="ARBA" id="ARBA00023163"/>
    </source>
</evidence>
<dbReference type="Proteomes" id="UP000265765">
    <property type="component" value="Chromosome"/>
</dbReference>
<dbReference type="Gene3D" id="1.10.10.60">
    <property type="entry name" value="Homeodomain-like"/>
    <property type="match status" value="1"/>
</dbReference>
<organism evidence="6 7">
    <name type="scientific">Streptomyces griseorubiginosus</name>
    <dbReference type="NCBI Taxonomy" id="67304"/>
    <lineage>
        <taxon>Bacteria</taxon>
        <taxon>Bacillati</taxon>
        <taxon>Actinomycetota</taxon>
        <taxon>Actinomycetes</taxon>
        <taxon>Kitasatosporales</taxon>
        <taxon>Streptomycetaceae</taxon>
        <taxon>Streptomyces</taxon>
    </lineage>
</organism>
<dbReference type="PANTHER" id="PTHR46796:SF15">
    <property type="entry name" value="BLL1074 PROTEIN"/>
    <property type="match status" value="1"/>
</dbReference>
<dbReference type="Pfam" id="PF12833">
    <property type="entry name" value="HTH_18"/>
    <property type="match status" value="1"/>
</dbReference>
<sequence length="283" mass="30438">MDDYAPPHAALRGLVEGQYHAGREVLARGETVVVPASLSMSLNLNCGEAPPGSSAAYAAGPGLLYRYGGEERGPTVVEWVGVRLTPLGAYRLIGGPLSRAGGRITDLSDLFGTPGRILAERCRATRDRQERFTLVDAFLLRRLAEGPEPNAETVRAWRLLSAATGLLRVAELAADAGWSVDHFGKVFRRQTGLAPKTAARLMRLRALLGCAARQPADWPRLAAEHGYSDQPHFNRDMREFTGMTPSVYFTRLRPCGCLSAPPRSEAAAAGGSDSFKTAVPIPS</sequence>
<dbReference type="GeneID" id="91286915"/>
<evidence type="ECO:0000313" key="7">
    <source>
        <dbReference type="Proteomes" id="UP000265765"/>
    </source>
</evidence>
<reference evidence="6 7" key="1">
    <citation type="submission" date="2018-09" db="EMBL/GenBank/DDBJ databases">
        <title>Production of Trimethoprim by Streptomyces sp. 3E-1.</title>
        <authorList>
            <person name="Kang H.J."/>
            <person name="Kim S.B."/>
        </authorList>
    </citation>
    <scope>NUCLEOTIDE SEQUENCE [LARGE SCALE GENOMIC DNA]</scope>
    <source>
        <strain evidence="6 7">3E-1</strain>
    </source>
</reference>
<dbReference type="EMBL" id="CP032427">
    <property type="protein sequence ID" value="AYC43818.1"/>
    <property type="molecule type" value="Genomic_DNA"/>
</dbReference>
<dbReference type="SMART" id="SM00342">
    <property type="entry name" value="HTH_ARAC"/>
    <property type="match status" value="1"/>
</dbReference>
<evidence type="ECO:0000256" key="4">
    <source>
        <dbReference type="SAM" id="MobiDB-lite"/>
    </source>
</evidence>
<dbReference type="RefSeq" id="WP_120053954.1">
    <property type="nucleotide sequence ID" value="NZ_CP032427.1"/>
</dbReference>
<dbReference type="InterPro" id="IPR009057">
    <property type="entry name" value="Homeodomain-like_sf"/>
</dbReference>
<accession>A0AAI8PRR5</accession>
<feature type="domain" description="HTH araC/xylS-type" evidence="5">
    <location>
        <begin position="152"/>
        <end position="251"/>
    </location>
</feature>
<evidence type="ECO:0000313" key="6">
    <source>
        <dbReference type="EMBL" id="AYC43818.1"/>
    </source>
</evidence>
<dbReference type="PANTHER" id="PTHR46796">
    <property type="entry name" value="HTH-TYPE TRANSCRIPTIONAL ACTIVATOR RHAS-RELATED"/>
    <property type="match status" value="1"/>
</dbReference>
<dbReference type="InterPro" id="IPR018060">
    <property type="entry name" value="HTH_AraC"/>
</dbReference>
<keyword evidence="1" id="KW-0805">Transcription regulation</keyword>
<dbReference type="AlphaFoldDB" id="A0AAI8PRR5"/>
<feature type="region of interest" description="Disordered" evidence="4">
    <location>
        <begin position="263"/>
        <end position="283"/>
    </location>
</feature>
<keyword evidence="3" id="KW-0804">Transcription</keyword>
<dbReference type="GO" id="GO:0043565">
    <property type="term" value="F:sequence-specific DNA binding"/>
    <property type="evidence" value="ECO:0007669"/>
    <property type="project" value="InterPro"/>
</dbReference>
<dbReference type="GO" id="GO:0003700">
    <property type="term" value="F:DNA-binding transcription factor activity"/>
    <property type="evidence" value="ECO:0007669"/>
    <property type="project" value="InterPro"/>
</dbReference>
<evidence type="ECO:0000256" key="2">
    <source>
        <dbReference type="ARBA" id="ARBA00023125"/>
    </source>
</evidence>
<keyword evidence="2" id="KW-0238">DNA-binding</keyword>
<name>A0AAI8PRR5_9ACTN</name>
<dbReference type="InterPro" id="IPR050204">
    <property type="entry name" value="AraC_XylS_family_regulators"/>
</dbReference>